<evidence type="ECO:0000256" key="6">
    <source>
        <dbReference type="ARBA" id="ARBA00022519"/>
    </source>
</evidence>
<evidence type="ECO:0000256" key="4">
    <source>
        <dbReference type="ARBA" id="ARBA00022475"/>
    </source>
</evidence>
<name>A0AAJ3P289_ECOLX</name>
<dbReference type="PANTHER" id="PTHR39583:SF2">
    <property type="entry name" value="TYPE II SECRETION SYSTEM PROTEIN J"/>
    <property type="match status" value="1"/>
</dbReference>
<dbReference type="InterPro" id="IPR051621">
    <property type="entry name" value="T2SS_protein_J"/>
</dbReference>
<evidence type="ECO:0000313" key="11">
    <source>
        <dbReference type="Proteomes" id="UP000243401"/>
    </source>
</evidence>
<keyword evidence="4" id="KW-1003">Cell membrane</keyword>
<evidence type="ECO:0000256" key="3">
    <source>
        <dbReference type="ARBA" id="ARBA00021539"/>
    </source>
</evidence>
<dbReference type="GO" id="GO:0015627">
    <property type="term" value="C:type II protein secretion system complex"/>
    <property type="evidence" value="ECO:0007669"/>
    <property type="project" value="InterPro"/>
</dbReference>
<keyword evidence="6" id="KW-0997">Cell inner membrane</keyword>
<dbReference type="InterPro" id="IPR045584">
    <property type="entry name" value="Pilin-like"/>
</dbReference>
<dbReference type="EMBL" id="ADJX01000002">
    <property type="protein sequence ID" value="OSL50406.1"/>
    <property type="molecule type" value="Genomic_DNA"/>
</dbReference>
<dbReference type="Pfam" id="PF11612">
    <property type="entry name" value="T2SSJ"/>
    <property type="match status" value="1"/>
</dbReference>
<evidence type="ECO:0000256" key="8">
    <source>
        <dbReference type="ARBA" id="ARBA00022989"/>
    </source>
</evidence>
<dbReference type="AlphaFoldDB" id="A0AAJ3P289"/>
<evidence type="ECO:0000256" key="1">
    <source>
        <dbReference type="ARBA" id="ARBA00004377"/>
    </source>
</evidence>
<evidence type="ECO:0000313" key="10">
    <source>
        <dbReference type="EMBL" id="OSL50406.1"/>
    </source>
</evidence>
<dbReference type="SUPFAM" id="SSF54523">
    <property type="entry name" value="Pili subunits"/>
    <property type="match status" value="1"/>
</dbReference>
<comment type="subcellular location">
    <subcellularLocation>
        <location evidence="1">Cell inner membrane</location>
        <topology evidence="1">Single-pass membrane protein</topology>
    </subcellularLocation>
</comment>
<comment type="similarity">
    <text evidence="2">Belongs to the GSP J family.</text>
</comment>
<reference evidence="10 11" key="1">
    <citation type="submission" date="2010-04" db="EMBL/GenBank/DDBJ databases">
        <title>The Genome Sequence of Escherichia coli H605.</title>
        <authorList>
            <consortium name="The Broad Institute Genome Sequencing Platform"/>
            <consortium name="The Broad Institute Genome Sequencing Center for Infectious Disease"/>
            <person name="Feldgarden M."/>
            <person name="Gordon D.M."/>
            <person name="Johnson J.R."/>
            <person name="Johnston B.D."/>
            <person name="Young S."/>
            <person name="Zeng Q."/>
            <person name="Koehrsen M."/>
            <person name="Alvarado L."/>
            <person name="Berlin A.M."/>
            <person name="Borenstein D."/>
            <person name="Chapman S.B."/>
            <person name="Chen Z."/>
            <person name="Engels R."/>
            <person name="Freedman E."/>
            <person name="Gellesch M."/>
            <person name="Goldberg J."/>
            <person name="Griggs A."/>
            <person name="Gujja S."/>
            <person name="Heilman E.R."/>
            <person name="Heiman D.I."/>
            <person name="Hepburn T.A."/>
            <person name="Howarth C."/>
            <person name="Jen D."/>
            <person name="Larson L."/>
            <person name="Mehta T."/>
            <person name="Park D."/>
            <person name="Pearson M."/>
            <person name="Richards J."/>
            <person name="Roberts A."/>
            <person name="Saif S."/>
            <person name="Shea T.D."/>
            <person name="Shenoy N."/>
            <person name="Sisk P."/>
            <person name="Stolte C."/>
            <person name="Sykes S.N."/>
            <person name="Walk T."/>
            <person name="White J."/>
            <person name="Yandava C."/>
            <person name="Haas B."/>
            <person name="Henn M.R."/>
            <person name="Nusbaum C."/>
            <person name="Birren B."/>
        </authorList>
    </citation>
    <scope>NUCLEOTIDE SEQUENCE [LARGE SCALE GENOMIC DNA]</scope>
    <source>
        <strain evidence="10 11">H605</strain>
    </source>
</reference>
<sequence>MKIVRSGFTLAEVLIAIAIFASLVLMAQQVANGLSNVNVVVTEHDHKLKALQQTMSFMSHDLTQIVPRQMRRENGQWESSFLAGEGVLASESWGIRFVRSGIINPGMQLPRSNLLTVGYRIRSGYLERLSWPLINVNPVVQKLIKVDTFSLFFYDGSVWQTSWQSSQELPFAMRIILHTQKWGMIERVWLLHGPQIK</sequence>
<dbReference type="RefSeq" id="WP_085460724.1">
    <property type="nucleotide sequence ID" value="NZ_ADJX01000002.1"/>
</dbReference>
<proteinExistence type="inferred from homology"/>
<dbReference type="Gene3D" id="2.10.70.20">
    <property type="entry name" value="gspk-gspi-gspj complex like domains"/>
    <property type="match status" value="1"/>
</dbReference>
<dbReference type="Pfam" id="PF07963">
    <property type="entry name" value="N_methyl"/>
    <property type="match status" value="1"/>
</dbReference>
<keyword evidence="8" id="KW-1133">Transmembrane helix</keyword>
<accession>A0AAJ3P289</accession>
<evidence type="ECO:0000256" key="9">
    <source>
        <dbReference type="ARBA" id="ARBA00023136"/>
    </source>
</evidence>
<gene>
    <name evidence="10" type="ORF">EATG_01280</name>
</gene>
<comment type="caution">
    <text evidence="10">The sequence shown here is derived from an EMBL/GenBank/DDBJ whole genome shotgun (WGS) entry which is preliminary data.</text>
</comment>
<evidence type="ECO:0000256" key="5">
    <source>
        <dbReference type="ARBA" id="ARBA00022481"/>
    </source>
</evidence>
<dbReference type="NCBIfam" id="TIGR01711">
    <property type="entry name" value="gspJ"/>
    <property type="match status" value="1"/>
</dbReference>
<dbReference type="PANTHER" id="PTHR39583">
    <property type="entry name" value="TYPE II SECRETION SYSTEM PROTEIN J-RELATED"/>
    <property type="match status" value="1"/>
</dbReference>
<dbReference type="InterPro" id="IPR012902">
    <property type="entry name" value="N_methyl_site"/>
</dbReference>
<dbReference type="Gene3D" id="3.10.610.10">
    <property type="entry name" value="GSPII I/J protein-like"/>
    <property type="match status" value="1"/>
</dbReference>
<protein>
    <recommendedName>
        <fullName evidence="3">Type II secretion system protein J</fullName>
    </recommendedName>
</protein>
<dbReference type="Proteomes" id="UP000243401">
    <property type="component" value="Unassembled WGS sequence"/>
</dbReference>
<dbReference type="GO" id="GO:0005886">
    <property type="term" value="C:plasma membrane"/>
    <property type="evidence" value="ECO:0007669"/>
    <property type="project" value="UniProtKB-SubCell"/>
</dbReference>
<dbReference type="GeneID" id="86859752"/>
<evidence type="ECO:0000256" key="2">
    <source>
        <dbReference type="ARBA" id="ARBA00011084"/>
    </source>
</evidence>
<dbReference type="GO" id="GO:0015628">
    <property type="term" value="P:protein secretion by the type II secretion system"/>
    <property type="evidence" value="ECO:0007669"/>
    <property type="project" value="InterPro"/>
</dbReference>
<evidence type="ECO:0000256" key="7">
    <source>
        <dbReference type="ARBA" id="ARBA00022692"/>
    </source>
</evidence>
<keyword evidence="9" id="KW-0472">Membrane</keyword>
<organism evidence="10 11">
    <name type="scientific">Escherichia coli H605</name>
    <dbReference type="NCBI Taxonomy" id="656410"/>
    <lineage>
        <taxon>Bacteria</taxon>
        <taxon>Pseudomonadati</taxon>
        <taxon>Pseudomonadota</taxon>
        <taxon>Gammaproteobacteria</taxon>
        <taxon>Enterobacterales</taxon>
        <taxon>Enterobacteriaceae</taxon>
        <taxon>Escherichia</taxon>
    </lineage>
</organism>
<keyword evidence="5" id="KW-0488">Methylation</keyword>
<keyword evidence="7" id="KW-0812">Transmembrane</keyword>
<dbReference type="NCBIfam" id="TIGR02532">
    <property type="entry name" value="IV_pilin_GFxxxE"/>
    <property type="match status" value="1"/>
</dbReference>
<dbReference type="InterPro" id="IPR010055">
    <property type="entry name" value="T2SS_protein-GspJ"/>
</dbReference>